<evidence type="ECO:0000313" key="7">
    <source>
        <dbReference type="Proteomes" id="UP000250235"/>
    </source>
</evidence>
<dbReference type="PANTHER" id="PTHR31692:SF57">
    <property type="entry name" value="EXPANSIN-B2"/>
    <property type="match status" value="1"/>
</dbReference>
<dbReference type="Pfam" id="PF01357">
    <property type="entry name" value="Expansin_C"/>
    <property type="match status" value="1"/>
</dbReference>
<comment type="subcellular location">
    <subcellularLocation>
        <location evidence="1">Secreted</location>
    </subcellularLocation>
</comment>
<name>A0A2Z7CN14_9LAMI</name>
<dbReference type="PRINTS" id="PR01225">
    <property type="entry name" value="EXPANSNFAMLY"/>
</dbReference>
<dbReference type="InterPro" id="IPR007112">
    <property type="entry name" value="Expansin/allergen_DPBB_dom"/>
</dbReference>
<dbReference type="Pfam" id="PF03330">
    <property type="entry name" value="DPBB_1"/>
    <property type="match status" value="1"/>
</dbReference>
<dbReference type="InterPro" id="IPR036908">
    <property type="entry name" value="RlpA-like_sf"/>
</dbReference>
<dbReference type="Gene3D" id="2.60.40.760">
    <property type="entry name" value="Expansin, cellulose-binding-like domain"/>
    <property type="match status" value="1"/>
</dbReference>
<dbReference type="GO" id="GO:0009653">
    <property type="term" value="P:anatomical structure morphogenesis"/>
    <property type="evidence" value="ECO:0007669"/>
    <property type="project" value="UniProtKB-ARBA"/>
</dbReference>
<feature type="domain" description="Expansin-like CBD" evidence="5">
    <location>
        <begin position="182"/>
        <end position="265"/>
    </location>
</feature>
<dbReference type="InterPro" id="IPR007117">
    <property type="entry name" value="Expansin_CBD"/>
</dbReference>
<comment type="similarity">
    <text evidence="3">Belongs to the expansin family.</text>
</comment>
<organism evidence="6 7">
    <name type="scientific">Dorcoceras hygrometricum</name>
    <dbReference type="NCBI Taxonomy" id="472368"/>
    <lineage>
        <taxon>Eukaryota</taxon>
        <taxon>Viridiplantae</taxon>
        <taxon>Streptophyta</taxon>
        <taxon>Embryophyta</taxon>
        <taxon>Tracheophyta</taxon>
        <taxon>Spermatophyta</taxon>
        <taxon>Magnoliopsida</taxon>
        <taxon>eudicotyledons</taxon>
        <taxon>Gunneridae</taxon>
        <taxon>Pentapetalae</taxon>
        <taxon>asterids</taxon>
        <taxon>lamiids</taxon>
        <taxon>Lamiales</taxon>
        <taxon>Gesneriaceae</taxon>
        <taxon>Didymocarpoideae</taxon>
        <taxon>Trichosporeae</taxon>
        <taxon>Loxocarpinae</taxon>
        <taxon>Dorcoceras</taxon>
    </lineage>
</organism>
<proteinExistence type="inferred from homology"/>
<evidence type="ECO:0000256" key="1">
    <source>
        <dbReference type="ARBA" id="ARBA00004613"/>
    </source>
</evidence>
<sequence>MASTLRFSLFPYLAIILFSVSNLCYCFSPKLLNVSKLQAGSGWSTARASWYGDPYGAGSTGGACGFQNDVSAEPFSSLITAAASSLYSSGAGCGTCYQVKCTTHRACSGNPVTVVITDECPGCDSRSILFDLSGTSFGTMSNYGEAGQLRGVGIQQIQYKRVACNFHGIPMAFRVDAGSNSNYFAVLIEFENGYGLSKVELQQAGHPGVWLPMQTSWGAVHRLNVGSSLQPPFSFRLTSGGGSGKTIVANNVIPAGYKPGKTYRSIVNF</sequence>
<dbReference type="PRINTS" id="PR00829">
    <property type="entry name" value="LOLP1ALLERGN"/>
</dbReference>
<dbReference type="InterPro" id="IPR005795">
    <property type="entry name" value="LolPI"/>
</dbReference>
<dbReference type="SUPFAM" id="SSF50685">
    <property type="entry name" value="Barwin-like endoglucanases"/>
    <property type="match status" value="1"/>
</dbReference>
<evidence type="ECO:0000313" key="6">
    <source>
        <dbReference type="EMBL" id="KZV47337.1"/>
    </source>
</evidence>
<accession>A0A2Z7CN14</accession>
<dbReference type="EMBL" id="KQ995302">
    <property type="protein sequence ID" value="KZV47337.1"/>
    <property type="molecule type" value="Genomic_DNA"/>
</dbReference>
<dbReference type="InterPro" id="IPR007118">
    <property type="entry name" value="Expan_Lol_pI"/>
</dbReference>
<evidence type="ECO:0000256" key="2">
    <source>
        <dbReference type="ARBA" id="ARBA00022525"/>
    </source>
</evidence>
<dbReference type="SMART" id="SM00837">
    <property type="entry name" value="DPBB_1"/>
    <property type="match status" value="1"/>
</dbReference>
<dbReference type="OrthoDB" id="406505at2759"/>
<dbReference type="InterPro" id="IPR009009">
    <property type="entry name" value="RlpA-like_DPBB"/>
</dbReference>
<evidence type="ECO:0000256" key="3">
    <source>
        <dbReference type="RuleBase" id="RU003460"/>
    </source>
</evidence>
<keyword evidence="2" id="KW-0964">Secreted</keyword>
<keyword evidence="7" id="KW-1185">Reference proteome</keyword>
<dbReference type="Gene3D" id="2.40.40.10">
    <property type="entry name" value="RlpA-like domain"/>
    <property type="match status" value="1"/>
</dbReference>
<feature type="domain" description="Expansin-like EG45" evidence="4">
    <location>
        <begin position="61"/>
        <end position="169"/>
    </location>
</feature>
<dbReference type="SUPFAM" id="SSF49590">
    <property type="entry name" value="PHL pollen allergen"/>
    <property type="match status" value="1"/>
</dbReference>
<dbReference type="InterPro" id="IPR036749">
    <property type="entry name" value="Expansin_CBD_sf"/>
</dbReference>
<dbReference type="PANTHER" id="PTHR31692">
    <property type="entry name" value="EXPANSIN-B3"/>
    <property type="match status" value="1"/>
</dbReference>
<gene>
    <name evidence="6" type="ORF">F511_30157</name>
</gene>
<protein>
    <submittedName>
        <fullName evidence="6">Uncharacterized protein</fullName>
    </submittedName>
</protein>
<dbReference type="AlphaFoldDB" id="A0A2Z7CN14"/>
<dbReference type="Proteomes" id="UP000250235">
    <property type="component" value="Unassembled WGS sequence"/>
</dbReference>
<dbReference type="PROSITE" id="PS50843">
    <property type="entry name" value="EXPANSIN_CBD"/>
    <property type="match status" value="1"/>
</dbReference>
<reference evidence="6 7" key="1">
    <citation type="journal article" date="2015" name="Proc. Natl. Acad. Sci. U.S.A.">
        <title>The resurrection genome of Boea hygrometrica: A blueprint for survival of dehydration.</title>
        <authorList>
            <person name="Xiao L."/>
            <person name="Yang G."/>
            <person name="Zhang L."/>
            <person name="Yang X."/>
            <person name="Zhao S."/>
            <person name="Ji Z."/>
            <person name="Zhou Q."/>
            <person name="Hu M."/>
            <person name="Wang Y."/>
            <person name="Chen M."/>
            <person name="Xu Y."/>
            <person name="Jin H."/>
            <person name="Xiao X."/>
            <person name="Hu G."/>
            <person name="Bao F."/>
            <person name="Hu Y."/>
            <person name="Wan P."/>
            <person name="Li L."/>
            <person name="Deng X."/>
            <person name="Kuang T."/>
            <person name="Xiang C."/>
            <person name="Zhu J.K."/>
            <person name="Oliver M.J."/>
            <person name="He Y."/>
        </authorList>
    </citation>
    <scope>NUCLEOTIDE SEQUENCE [LARGE SCALE GENOMIC DNA]</scope>
    <source>
        <strain evidence="7">cv. XS01</strain>
    </source>
</reference>
<dbReference type="GO" id="GO:0005576">
    <property type="term" value="C:extracellular region"/>
    <property type="evidence" value="ECO:0007669"/>
    <property type="project" value="UniProtKB-SubCell"/>
</dbReference>
<evidence type="ECO:0000259" key="4">
    <source>
        <dbReference type="PROSITE" id="PS50842"/>
    </source>
</evidence>
<evidence type="ECO:0000259" key="5">
    <source>
        <dbReference type="PROSITE" id="PS50843"/>
    </source>
</evidence>
<dbReference type="PROSITE" id="PS50842">
    <property type="entry name" value="EXPANSIN_EG45"/>
    <property type="match status" value="1"/>
</dbReference>
<dbReference type="CDD" id="cd22275">
    <property type="entry name" value="DPBB_EXPB_N"/>
    <property type="match status" value="1"/>
</dbReference>